<dbReference type="InterPro" id="IPR045650">
    <property type="entry name" value="DUF6399"/>
</dbReference>
<dbReference type="Proteomes" id="UP000293902">
    <property type="component" value="Chromosome"/>
</dbReference>
<evidence type="ECO:0000313" key="2">
    <source>
        <dbReference type="EMBL" id="QBH15522.1"/>
    </source>
</evidence>
<feature type="compositionally biased region" description="Polar residues" evidence="1">
    <location>
        <begin position="1"/>
        <end position="11"/>
    </location>
</feature>
<evidence type="ECO:0000313" key="4">
    <source>
        <dbReference type="Proteomes" id="UP000248798"/>
    </source>
</evidence>
<organism evidence="3 4">
    <name type="scientific">Desulfobacter hydrogenophilus</name>
    <dbReference type="NCBI Taxonomy" id="2291"/>
    <lineage>
        <taxon>Bacteria</taxon>
        <taxon>Pseudomonadati</taxon>
        <taxon>Thermodesulfobacteriota</taxon>
        <taxon>Desulfobacteria</taxon>
        <taxon>Desulfobacterales</taxon>
        <taxon>Desulfobacteraceae</taxon>
        <taxon>Desulfobacter</taxon>
    </lineage>
</organism>
<proteinExistence type="predicted"/>
<reference evidence="3 4" key="1">
    <citation type="submission" date="2018-06" db="EMBL/GenBank/DDBJ databases">
        <title>Complete Genome Sequence of Desulfobacter hydrogenophilus (DSM3380).</title>
        <authorList>
            <person name="Marietou A."/>
            <person name="Schreiber L."/>
            <person name="Marshall I."/>
            <person name="Jorgensen B."/>
        </authorList>
    </citation>
    <scope>NUCLEOTIDE SEQUENCE [LARGE SCALE GENOMIC DNA]</scope>
    <source>
        <strain evidence="3 4">DSM 3380</strain>
    </source>
</reference>
<evidence type="ECO:0000313" key="5">
    <source>
        <dbReference type="Proteomes" id="UP000293902"/>
    </source>
</evidence>
<feature type="region of interest" description="Disordered" evidence="1">
    <location>
        <begin position="1"/>
        <end position="25"/>
    </location>
</feature>
<protein>
    <submittedName>
        <fullName evidence="3">Uncharacterized protein</fullName>
    </submittedName>
</protein>
<accession>A0A328FEA0</accession>
<dbReference type="EMBL" id="QLNI01000019">
    <property type="protein sequence ID" value="RAM02080.1"/>
    <property type="molecule type" value="Genomic_DNA"/>
</dbReference>
<dbReference type="EMBL" id="CP036313">
    <property type="protein sequence ID" value="QBH15522.1"/>
    <property type="molecule type" value="Genomic_DNA"/>
</dbReference>
<sequence length="98" mass="11344">MVSNFQRTSSAVEGRNGYLSQRHHNGRGLLPERLKALTIIHNFTLKRFDGTTAANRLFGKEFPDLFEWVVHRMDDLPLPRQYKNTTSNNYLKLQTVPA</sequence>
<evidence type="ECO:0000256" key="1">
    <source>
        <dbReference type="SAM" id="MobiDB-lite"/>
    </source>
</evidence>
<evidence type="ECO:0000313" key="3">
    <source>
        <dbReference type="EMBL" id="RAM02080.1"/>
    </source>
</evidence>
<reference evidence="2 5" key="2">
    <citation type="submission" date="2019-02" db="EMBL/GenBank/DDBJ databases">
        <title>Complete genome sequence of Desulfobacter hydrogenophilus AcRS1.</title>
        <authorList>
            <person name="Marietou A."/>
            <person name="Lund M.B."/>
            <person name="Marshall I.P.G."/>
            <person name="Schreiber L."/>
            <person name="Jorgensen B."/>
        </authorList>
    </citation>
    <scope>NUCLEOTIDE SEQUENCE [LARGE SCALE GENOMIC DNA]</scope>
    <source>
        <strain evidence="2 5">AcRS1</strain>
    </source>
</reference>
<dbReference type="Pfam" id="PF19936">
    <property type="entry name" value="DUF6399"/>
    <property type="match status" value="1"/>
</dbReference>
<dbReference type="Proteomes" id="UP000248798">
    <property type="component" value="Unassembled WGS sequence"/>
</dbReference>
<name>A0A328FEA0_9BACT</name>
<dbReference type="OrthoDB" id="534700at2"/>
<dbReference type="AlphaFoldDB" id="A0A328FEA0"/>
<gene>
    <name evidence="3" type="ORF">DO021_10710</name>
    <name evidence="2" type="ORF">EYB58_04985</name>
</gene>
<keyword evidence="5" id="KW-1185">Reference proteome</keyword>